<dbReference type="AlphaFoldDB" id="A0A1M6UMH0"/>
<keyword evidence="2" id="KW-1185">Reference proteome</keyword>
<accession>A0A1M6UMH0</accession>
<protein>
    <submittedName>
        <fullName evidence="1">Uncharacterized protein</fullName>
    </submittedName>
</protein>
<evidence type="ECO:0000313" key="1">
    <source>
        <dbReference type="EMBL" id="SHK70328.1"/>
    </source>
</evidence>
<sequence length="140" mass="16270">MNEERMIHLYKLDDRKIFYICIDAKIEPFDFSGRIYQAGTGIRRDFANKEELACEIRGFLSAGPMPSEEWKNNQDKKIVKRPVKLCILKIIREQFGELYGEIKGTKSVGTSLFRNQKEMLSVLTLALEEIYQSVQKTKSN</sequence>
<organism evidence="1 2">
    <name type="scientific">Hespellia stercorisuis DSM 15480</name>
    <dbReference type="NCBI Taxonomy" id="1121950"/>
    <lineage>
        <taxon>Bacteria</taxon>
        <taxon>Bacillati</taxon>
        <taxon>Bacillota</taxon>
        <taxon>Clostridia</taxon>
        <taxon>Lachnospirales</taxon>
        <taxon>Lachnospiraceae</taxon>
        <taxon>Hespellia</taxon>
    </lineage>
</organism>
<dbReference type="STRING" id="1121950.SAMN02745243_03545"/>
<reference evidence="1 2" key="1">
    <citation type="submission" date="2016-11" db="EMBL/GenBank/DDBJ databases">
        <authorList>
            <person name="Jaros S."/>
            <person name="Januszkiewicz K."/>
            <person name="Wedrychowicz H."/>
        </authorList>
    </citation>
    <scope>NUCLEOTIDE SEQUENCE [LARGE SCALE GENOMIC DNA]</scope>
    <source>
        <strain evidence="1 2">DSM 15480</strain>
    </source>
</reference>
<dbReference type="RefSeq" id="WP_073112863.1">
    <property type="nucleotide sequence ID" value="NZ_FQZY01000075.1"/>
</dbReference>
<gene>
    <name evidence="1" type="ORF">SAMN02745243_03545</name>
</gene>
<proteinExistence type="predicted"/>
<dbReference type="EMBL" id="FQZY01000075">
    <property type="protein sequence ID" value="SHK70328.1"/>
    <property type="molecule type" value="Genomic_DNA"/>
</dbReference>
<name>A0A1M6UMH0_9FIRM</name>
<evidence type="ECO:0000313" key="2">
    <source>
        <dbReference type="Proteomes" id="UP000184301"/>
    </source>
</evidence>
<dbReference type="Proteomes" id="UP000184301">
    <property type="component" value="Unassembled WGS sequence"/>
</dbReference>